<dbReference type="PANTHER" id="PTHR48040">
    <property type="entry name" value="PLEIOTROPIC DRUG RESISTANCE PROTEIN 1-LIKE ISOFORM X1"/>
    <property type="match status" value="1"/>
</dbReference>
<evidence type="ECO:0000256" key="4">
    <source>
        <dbReference type="ARBA" id="ARBA00023136"/>
    </source>
</evidence>
<comment type="subcellular location">
    <subcellularLocation>
        <location evidence="1">Membrane</location>
        <topology evidence="1">Multi-pass membrane protein</topology>
    </subcellularLocation>
</comment>
<name>A0AAV7GVF5_DENCH</name>
<dbReference type="InterPro" id="IPR013525">
    <property type="entry name" value="ABC2_TM"/>
</dbReference>
<dbReference type="EMBL" id="JAGFBR010000010">
    <property type="protein sequence ID" value="KAH0460045.1"/>
    <property type="molecule type" value="Genomic_DNA"/>
</dbReference>
<feature type="transmembrane region" description="Helical" evidence="5">
    <location>
        <begin position="56"/>
        <end position="73"/>
    </location>
</feature>
<dbReference type="GO" id="GO:0140359">
    <property type="term" value="F:ABC-type transporter activity"/>
    <property type="evidence" value="ECO:0007669"/>
    <property type="project" value="InterPro"/>
</dbReference>
<dbReference type="AlphaFoldDB" id="A0AAV7GVF5"/>
<organism evidence="7 8">
    <name type="scientific">Dendrobium chrysotoxum</name>
    <name type="common">Orchid</name>
    <dbReference type="NCBI Taxonomy" id="161865"/>
    <lineage>
        <taxon>Eukaryota</taxon>
        <taxon>Viridiplantae</taxon>
        <taxon>Streptophyta</taxon>
        <taxon>Embryophyta</taxon>
        <taxon>Tracheophyta</taxon>
        <taxon>Spermatophyta</taxon>
        <taxon>Magnoliopsida</taxon>
        <taxon>Liliopsida</taxon>
        <taxon>Asparagales</taxon>
        <taxon>Orchidaceae</taxon>
        <taxon>Epidendroideae</taxon>
        <taxon>Malaxideae</taxon>
        <taxon>Dendrobiinae</taxon>
        <taxon>Dendrobium</taxon>
    </lineage>
</organism>
<accession>A0AAV7GVF5</accession>
<dbReference type="GO" id="GO:0016020">
    <property type="term" value="C:membrane"/>
    <property type="evidence" value="ECO:0007669"/>
    <property type="project" value="UniProtKB-SubCell"/>
</dbReference>
<keyword evidence="4 5" id="KW-0472">Membrane</keyword>
<dbReference type="Proteomes" id="UP000775213">
    <property type="component" value="Unassembled WGS sequence"/>
</dbReference>
<protein>
    <recommendedName>
        <fullName evidence="6">ABC-2 type transporter transmembrane domain-containing protein</fullName>
    </recommendedName>
</protein>
<evidence type="ECO:0000256" key="1">
    <source>
        <dbReference type="ARBA" id="ARBA00004141"/>
    </source>
</evidence>
<proteinExistence type="predicted"/>
<dbReference type="PANTHER" id="PTHR48040:SF53">
    <property type="entry name" value="ABC TRANSPORTER G FAMILY MEMBER 35-LIKE"/>
    <property type="match status" value="1"/>
</dbReference>
<dbReference type="Pfam" id="PF01061">
    <property type="entry name" value="ABC2_membrane"/>
    <property type="match status" value="1"/>
</dbReference>
<evidence type="ECO:0000259" key="6">
    <source>
        <dbReference type="Pfam" id="PF01061"/>
    </source>
</evidence>
<evidence type="ECO:0000256" key="3">
    <source>
        <dbReference type="ARBA" id="ARBA00022989"/>
    </source>
</evidence>
<reference evidence="7 8" key="1">
    <citation type="journal article" date="2021" name="Hortic Res">
        <title>Chromosome-scale assembly of the Dendrobium chrysotoxum genome enhances the understanding of orchid evolution.</title>
        <authorList>
            <person name="Zhang Y."/>
            <person name="Zhang G.Q."/>
            <person name="Zhang D."/>
            <person name="Liu X.D."/>
            <person name="Xu X.Y."/>
            <person name="Sun W.H."/>
            <person name="Yu X."/>
            <person name="Zhu X."/>
            <person name="Wang Z.W."/>
            <person name="Zhao X."/>
            <person name="Zhong W.Y."/>
            <person name="Chen H."/>
            <person name="Yin W.L."/>
            <person name="Huang T."/>
            <person name="Niu S.C."/>
            <person name="Liu Z.J."/>
        </authorList>
    </citation>
    <scope>NUCLEOTIDE SEQUENCE [LARGE SCALE GENOMIC DNA]</scope>
    <source>
        <strain evidence="7">Lindl</strain>
    </source>
</reference>
<keyword evidence="8" id="KW-1185">Reference proteome</keyword>
<keyword evidence="2 5" id="KW-0812">Transmembrane</keyword>
<feature type="transmembrane region" description="Helical" evidence="5">
    <location>
        <begin position="17"/>
        <end position="35"/>
    </location>
</feature>
<evidence type="ECO:0000313" key="7">
    <source>
        <dbReference type="EMBL" id="KAH0460045.1"/>
    </source>
</evidence>
<evidence type="ECO:0000313" key="8">
    <source>
        <dbReference type="Proteomes" id="UP000775213"/>
    </source>
</evidence>
<evidence type="ECO:0000256" key="5">
    <source>
        <dbReference type="SAM" id="Phobius"/>
    </source>
</evidence>
<comment type="caution">
    <text evidence="7">The sequence shown here is derived from an EMBL/GenBank/DDBJ whole genome shotgun (WGS) entry which is preliminary data.</text>
</comment>
<evidence type="ECO:0000256" key="2">
    <source>
        <dbReference type="ARBA" id="ARBA00022692"/>
    </source>
</evidence>
<gene>
    <name evidence="7" type="ORF">IEQ34_010708</name>
</gene>
<sequence length="74" mass="8340">MQGVELVSLLKDNSKELMSVIGAIIFTIEFVGFANNSTVQPLINTKRSVFYREKAVGMYSALPYALYHVFVYLC</sequence>
<keyword evidence="3 5" id="KW-1133">Transmembrane helix</keyword>
<feature type="domain" description="ABC-2 type transporter transmembrane" evidence="6">
    <location>
        <begin position="11"/>
        <end position="73"/>
    </location>
</feature>